<gene>
    <name evidence="2" type="ORF">SAMN06295987_1011171</name>
</gene>
<dbReference type="SUPFAM" id="SSF56219">
    <property type="entry name" value="DNase I-like"/>
    <property type="match status" value="1"/>
</dbReference>
<sequence length="316" mass="33722">MSSPSYDIELDHSATWPGPAGPLSILSYNIKGLPWPIAFGRKEANSAIGQRLAAMRSSNAQPRIVLLQEAFGDIANKLGKDGGYRFVVNGPQFASSHEAQPLGRSFAKGAQWIKGEGAGSLIDSGLAILSDYPIIKVERYAFPEGACAGYDCLAAKGVIVAWIDVPGAGEPIAIVNAHLNSRGAAHVTSERADRAYSWQVAAVREFLSKALPNDTPVIFGGDFNTGDVSIRVASVAQPLLHGAQVDGLRTVLAKGNVVSGSQDEARRIVVRNKDKILFRGGRRVGLLPERAWVPFPLATQEPLSDHAGFVIDFSLE</sequence>
<dbReference type="GO" id="GO:0004527">
    <property type="term" value="F:exonuclease activity"/>
    <property type="evidence" value="ECO:0007669"/>
    <property type="project" value="UniProtKB-KW"/>
</dbReference>
<keyword evidence="2" id="KW-0255">Endonuclease</keyword>
<dbReference type="EMBL" id="FVZE01000001">
    <property type="protein sequence ID" value="SLJ90247.1"/>
    <property type="molecule type" value="Genomic_DNA"/>
</dbReference>
<evidence type="ECO:0000313" key="3">
    <source>
        <dbReference type="Proteomes" id="UP000190989"/>
    </source>
</evidence>
<proteinExistence type="predicted"/>
<keyword evidence="2" id="KW-0269">Exonuclease</keyword>
<evidence type="ECO:0000313" key="2">
    <source>
        <dbReference type="EMBL" id="SLJ90247.1"/>
    </source>
</evidence>
<keyword evidence="2" id="KW-0378">Hydrolase</keyword>
<dbReference type="PANTHER" id="PTHR16320">
    <property type="entry name" value="SPHINGOMYELINASE FAMILY MEMBER"/>
    <property type="match status" value="1"/>
</dbReference>
<dbReference type="Proteomes" id="UP000190989">
    <property type="component" value="Unassembled WGS sequence"/>
</dbReference>
<dbReference type="AlphaFoldDB" id="A0A1U6H3C4"/>
<dbReference type="InterPro" id="IPR038772">
    <property type="entry name" value="Sph/SMPD2-like"/>
</dbReference>
<accession>A0A1U6H3C4</accession>
<feature type="domain" description="Endonuclease/exonuclease/phosphatase" evidence="1">
    <location>
        <begin position="27"/>
        <end position="241"/>
    </location>
</feature>
<dbReference type="STRING" id="428990.SAMN06295987_1011171"/>
<dbReference type="Gene3D" id="3.60.10.10">
    <property type="entry name" value="Endonuclease/exonuclease/phosphatase"/>
    <property type="match status" value="1"/>
</dbReference>
<reference evidence="3" key="1">
    <citation type="submission" date="2017-02" db="EMBL/GenBank/DDBJ databases">
        <authorList>
            <person name="Varghese N."/>
            <person name="Submissions S."/>
        </authorList>
    </citation>
    <scope>NUCLEOTIDE SEQUENCE [LARGE SCALE GENOMIC DNA]</scope>
    <source>
        <strain evidence="3">SM117</strain>
    </source>
</reference>
<protein>
    <submittedName>
        <fullName evidence="2">Metal-dependent hydrolase, endonuclease/exonuclease/phosphatase family</fullName>
    </submittedName>
</protein>
<dbReference type="PANTHER" id="PTHR16320:SF23">
    <property type="entry name" value="SPHINGOMYELINASE C 1"/>
    <property type="match status" value="1"/>
</dbReference>
<dbReference type="Pfam" id="PF03372">
    <property type="entry name" value="Exo_endo_phos"/>
    <property type="match status" value="1"/>
</dbReference>
<keyword evidence="3" id="KW-1185">Reference proteome</keyword>
<name>A0A1U6H3C4_9SPHN</name>
<dbReference type="RefSeq" id="WP_139383912.1">
    <property type="nucleotide sequence ID" value="NZ_FVZE01000001.1"/>
</dbReference>
<keyword evidence="2" id="KW-0540">Nuclease</keyword>
<organism evidence="2 3">
    <name type="scientific">Novosphingobium mathurense</name>
    <dbReference type="NCBI Taxonomy" id="428990"/>
    <lineage>
        <taxon>Bacteria</taxon>
        <taxon>Pseudomonadati</taxon>
        <taxon>Pseudomonadota</taxon>
        <taxon>Alphaproteobacteria</taxon>
        <taxon>Sphingomonadales</taxon>
        <taxon>Sphingomonadaceae</taxon>
        <taxon>Novosphingobium</taxon>
    </lineage>
</organism>
<dbReference type="InterPro" id="IPR036691">
    <property type="entry name" value="Endo/exonu/phosph_ase_sf"/>
</dbReference>
<evidence type="ECO:0000259" key="1">
    <source>
        <dbReference type="Pfam" id="PF03372"/>
    </source>
</evidence>
<dbReference type="InterPro" id="IPR005135">
    <property type="entry name" value="Endo/exonuclease/phosphatase"/>
</dbReference>
<dbReference type="GO" id="GO:0004767">
    <property type="term" value="F:sphingomyelin phosphodiesterase activity"/>
    <property type="evidence" value="ECO:0007669"/>
    <property type="project" value="InterPro"/>
</dbReference>
<dbReference type="GO" id="GO:0004519">
    <property type="term" value="F:endonuclease activity"/>
    <property type="evidence" value="ECO:0007669"/>
    <property type="project" value="UniProtKB-KW"/>
</dbReference>